<reference evidence="2 3" key="1">
    <citation type="journal article" date="2018" name="Front. Plant Sci.">
        <title>Red Clover (Trifolium pratense) and Zigzag Clover (T. medium) - A Picture of Genomic Similarities and Differences.</title>
        <authorList>
            <person name="Dluhosova J."/>
            <person name="Istvanek J."/>
            <person name="Nedelnik J."/>
            <person name="Repkova J."/>
        </authorList>
    </citation>
    <scope>NUCLEOTIDE SEQUENCE [LARGE SCALE GENOMIC DNA]</scope>
    <source>
        <strain evidence="3">cv. 10/8</strain>
        <tissue evidence="2">Leaf</tissue>
    </source>
</reference>
<evidence type="ECO:0000313" key="3">
    <source>
        <dbReference type="Proteomes" id="UP000265520"/>
    </source>
</evidence>
<evidence type="ECO:0000259" key="1">
    <source>
        <dbReference type="Pfam" id="PF13966"/>
    </source>
</evidence>
<feature type="non-terminal residue" evidence="2">
    <location>
        <position position="1"/>
    </location>
</feature>
<accession>A0A392PXL7</accession>
<dbReference type="Proteomes" id="UP000265520">
    <property type="component" value="Unassembled WGS sequence"/>
</dbReference>
<protein>
    <submittedName>
        <fullName evidence="2">Putative ribonuclease H protein</fullName>
    </submittedName>
</protein>
<keyword evidence="3" id="KW-1185">Reference proteome</keyword>
<dbReference type="EMBL" id="LXQA010100057">
    <property type="protein sequence ID" value="MCI16259.1"/>
    <property type="molecule type" value="Genomic_DNA"/>
</dbReference>
<comment type="caution">
    <text evidence="2">The sequence shown here is derived from an EMBL/GenBank/DDBJ whole genome shotgun (WGS) entry which is preliminary data.</text>
</comment>
<dbReference type="Pfam" id="PF13966">
    <property type="entry name" value="zf-RVT"/>
    <property type="match status" value="1"/>
</dbReference>
<proteinExistence type="predicted"/>
<feature type="domain" description="Reverse transcriptase zinc-binding" evidence="1">
    <location>
        <begin position="10"/>
        <end position="84"/>
    </location>
</feature>
<name>A0A392PXL7_9FABA</name>
<evidence type="ECO:0000313" key="2">
    <source>
        <dbReference type="EMBL" id="MCI16259.1"/>
    </source>
</evidence>
<dbReference type="PANTHER" id="PTHR33116">
    <property type="entry name" value="REVERSE TRANSCRIPTASE ZINC-BINDING DOMAIN-CONTAINING PROTEIN-RELATED-RELATED"/>
    <property type="match status" value="1"/>
</dbReference>
<dbReference type="PANTHER" id="PTHR33116:SF78">
    <property type="entry name" value="OS12G0587133 PROTEIN"/>
    <property type="match status" value="1"/>
</dbReference>
<sequence>NRAAPMAINANVVDALQQLWLNDIPSKVNIFGWRLLLAKLPTRMALVRKGIIVNPRESCCAFCFREAEDIDHLFFNCPFSNQVWTKIYKWLNVEFIPFDESWKHFVTFGLLVTNKKYAKGRHVIWLATTWSLWRLRNHIMFRGDLANLSSLVDQITYIS</sequence>
<dbReference type="AlphaFoldDB" id="A0A392PXL7"/>
<dbReference type="InterPro" id="IPR026960">
    <property type="entry name" value="RVT-Znf"/>
</dbReference>
<organism evidence="2 3">
    <name type="scientific">Trifolium medium</name>
    <dbReference type="NCBI Taxonomy" id="97028"/>
    <lineage>
        <taxon>Eukaryota</taxon>
        <taxon>Viridiplantae</taxon>
        <taxon>Streptophyta</taxon>
        <taxon>Embryophyta</taxon>
        <taxon>Tracheophyta</taxon>
        <taxon>Spermatophyta</taxon>
        <taxon>Magnoliopsida</taxon>
        <taxon>eudicotyledons</taxon>
        <taxon>Gunneridae</taxon>
        <taxon>Pentapetalae</taxon>
        <taxon>rosids</taxon>
        <taxon>fabids</taxon>
        <taxon>Fabales</taxon>
        <taxon>Fabaceae</taxon>
        <taxon>Papilionoideae</taxon>
        <taxon>50 kb inversion clade</taxon>
        <taxon>NPAAA clade</taxon>
        <taxon>Hologalegina</taxon>
        <taxon>IRL clade</taxon>
        <taxon>Trifolieae</taxon>
        <taxon>Trifolium</taxon>
    </lineage>
</organism>